<name>A0ABZ3IGK1_9FIRM</name>
<proteinExistence type="predicted"/>
<reference evidence="2" key="1">
    <citation type="submission" date="2024-05" db="EMBL/GenBank/DDBJ databases">
        <title>Isolation and characterization of Sporomusa carbonis sp. nov., a carboxydotrophic hydrogenogen in the genus of Sporomusa isolated from a charcoal burning pile.</title>
        <authorList>
            <person name="Boeer T."/>
            <person name="Rosenbaum F."/>
            <person name="Eysell L."/>
            <person name="Mueller V."/>
            <person name="Daniel R."/>
            <person name="Poehlein A."/>
        </authorList>
    </citation>
    <scope>NUCLEOTIDE SEQUENCE [LARGE SCALE GENOMIC DNA]</scope>
    <source>
        <strain evidence="2">DSM 10669</strain>
    </source>
</reference>
<evidence type="ECO:0000259" key="1">
    <source>
        <dbReference type="Pfam" id="PF12571"/>
    </source>
</evidence>
<dbReference type="Proteomes" id="UP000216752">
    <property type="component" value="Chromosome"/>
</dbReference>
<evidence type="ECO:0000313" key="3">
    <source>
        <dbReference type="Proteomes" id="UP000216752"/>
    </source>
</evidence>
<organism evidence="2 3">
    <name type="scientific">Sporomusa silvacetica DSM 10669</name>
    <dbReference type="NCBI Taxonomy" id="1123289"/>
    <lineage>
        <taxon>Bacteria</taxon>
        <taxon>Bacillati</taxon>
        <taxon>Bacillota</taxon>
        <taxon>Negativicutes</taxon>
        <taxon>Selenomonadales</taxon>
        <taxon>Sporomusaceae</taxon>
        <taxon>Sporomusa</taxon>
    </lineage>
</organism>
<evidence type="ECO:0000313" key="2">
    <source>
        <dbReference type="EMBL" id="XFO64807.1"/>
    </source>
</evidence>
<protein>
    <recommendedName>
        <fullName evidence="1">Phage tail fibre protein N-terminal domain-containing protein</fullName>
    </recommendedName>
</protein>
<dbReference type="InterPro" id="IPR022225">
    <property type="entry name" value="Phage_tail_fibre_N"/>
</dbReference>
<gene>
    <name evidence="2" type="ORF">SPSIL_009160</name>
</gene>
<feature type="domain" description="Phage tail fibre protein N-terminal" evidence="1">
    <location>
        <begin position="7"/>
        <end position="141"/>
    </location>
</feature>
<dbReference type="RefSeq" id="WP_094607722.1">
    <property type="nucleotide sequence ID" value="NZ_CP155573.1"/>
</dbReference>
<accession>A0ABZ3IGK1</accession>
<dbReference type="EMBL" id="CP155573">
    <property type="protein sequence ID" value="XFO64807.1"/>
    <property type="molecule type" value="Genomic_DNA"/>
</dbReference>
<keyword evidence="3" id="KW-1185">Reference proteome</keyword>
<sequence>MANWSGGVLTTKGQALQAKVDAGQTTLTLTKMKIGSGVLADGQSLEALTDLISPQQNISISGISASDNVTTITGVVTNSGLTAGFYVRELGVFATDPDDGEILYSATTDSAPDYLPEAGSSVTVSQEFNYYIAVSNTSTVSATLSTSGLVTVGMLQSHTHDGTGSNGPQLGSDGLENGAATDLIIGNRTITDTTTAATGANTLTNLLSMLGYMIKSVTGKSAWYTAPATTLQTLNDLIVSTAAANKLLKLNSSGALPTDITGNAATATNATSHIANTAGAHAATAISCTATGDVAATTVQAAIAELASDKAANAHSSSATTYGISTASVYGHAMASAATPLVAGTAAIGTDNGKFAREGHVHPAQTTITGNAATATTATSATTATTCSGNAATATILATARTINGVSFDGSANITVADSTKAPIDHASTATTYGIASATEYGHAMASAATPLIAGTAAVGTDNGKFAREGHVHPVQTTITGNAATATNATTHIAATAAAHDASAITNTASGTISATTVQAALNELGTEKAALAGAAFTGAVTMASTLGVTGAITAAGGVVGALTGNAATATKLATARTITLSGDVTGSGSFDGSANLSITTTSNSSPSYAIITDEKTSGTSGGSGTASTWNTRDLNTIKVDTDSIVTLSSNQFTLQSGTYLIEAVAPVYAAGNNRTRLQNITDSTTIAYGNNCLTSTGTYANGASSTLYAKFTISAAKVFELQHWIQSAAGGSSVLGALCGITGVVETYSIVKITKI</sequence>
<dbReference type="Pfam" id="PF12571">
    <property type="entry name" value="Phage_tail_fib"/>
    <property type="match status" value="1"/>
</dbReference>